<keyword evidence="2 5" id="KW-0547">Nucleotide-binding</keyword>
<dbReference type="STRING" id="6198.A0A074ZRJ6"/>
<feature type="region of interest" description="Disordered" evidence="7">
    <location>
        <begin position="808"/>
        <end position="847"/>
    </location>
</feature>
<comment type="subcellular location">
    <subcellularLocation>
        <location evidence="1">Cytoplasm</location>
        <location evidence="1">Cytoskeleton</location>
    </subcellularLocation>
</comment>
<feature type="compositionally biased region" description="Basic and acidic residues" evidence="7">
    <location>
        <begin position="824"/>
        <end position="841"/>
    </location>
</feature>
<dbReference type="CTD" id="20327476"/>
<dbReference type="OrthoDB" id="3176171at2759"/>
<dbReference type="InterPro" id="IPR036961">
    <property type="entry name" value="Kinesin_motor_dom_sf"/>
</dbReference>
<dbReference type="PRINTS" id="PR00380">
    <property type="entry name" value="KINESINHEAVY"/>
</dbReference>
<dbReference type="GO" id="GO:0007018">
    <property type="term" value="P:microtubule-based movement"/>
    <property type="evidence" value="ECO:0007669"/>
    <property type="project" value="InterPro"/>
</dbReference>
<accession>A0A074ZRJ6</accession>
<feature type="region of interest" description="Disordered" evidence="7">
    <location>
        <begin position="647"/>
        <end position="666"/>
    </location>
</feature>
<dbReference type="GO" id="GO:0003777">
    <property type="term" value="F:microtubule motor activity"/>
    <property type="evidence" value="ECO:0007669"/>
    <property type="project" value="InterPro"/>
</dbReference>
<dbReference type="Gene3D" id="3.40.850.10">
    <property type="entry name" value="Kinesin motor domain"/>
    <property type="match status" value="2"/>
</dbReference>
<dbReference type="SUPFAM" id="SSF52540">
    <property type="entry name" value="P-loop containing nucleoside triphosphate hydrolases"/>
    <property type="match status" value="2"/>
</dbReference>
<feature type="compositionally biased region" description="Basic and acidic residues" evidence="7">
    <location>
        <begin position="699"/>
        <end position="718"/>
    </location>
</feature>
<feature type="region of interest" description="Disordered" evidence="7">
    <location>
        <begin position="689"/>
        <end position="734"/>
    </location>
</feature>
<evidence type="ECO:0000313" key="10">
    <source>
        <dbReference type="Proteomes" id="UP000054324"/>
    </source>
</evidence>
<dbReference type="EMBL" id="KL596673">
    <property type="protein sequence ID" value="KER29696.1"/>
    <property type="molecule type" value="Genomic_DNA"/>
</dbReference>
<dbReference type="RefSeq" id="XP_009166564.1">
    <property type="nucleotide sequence ID" value="XM_009168300.1"/>
</dbReference>
<evidence type="ECO:0000256" key="1">
    <source>
        <dbReference type="ARBA" id="ARBA00004245"/>
    </source>
</evidence>
<dbReference type="Pfam" id="PF00225">
    <property type="entry name" value="Kinesin"/>
    <property type="match status" value="2"/>
</dbReference>
<evidence type="ECO:0000256" key="6">
    <source>
        <dbReference type="SAM" id="Coils"/>
    </source>
</evidence>
<evidence type="ECO:0000256" key="3">
    <source>
        <dbReference type="ARBA" id="ARBA00022840"/>
    </source>
</evidence>
<keyword evidence="6" id="KW-0175">Coiled coil</keyword>
<dbReference type="InterPro" id="IPR001752">
    <property type="entry name" value="Kinesin_motor_dom"/>
</dbReference>
<dbReference type="GO" id="GO:0005856">
    <property type="term" value="C:cytoskeleton"/>
    <property type="evidence" value="ECO:0007669"/>
    <property type="project" value="UniProtKB-SubCell"/>
</dbReference>
<proteinExistence type="inferred from homology"/>
<dbReference type="PROSITE" id="PS00411">
    <property type="entry name" value="KINESIN_MOTOR_1"/>
    <property type="match status" value="1"/>
</dbReference>
<dbReference type="GeneID" id="20327476"/>
<dbReference type="PANTHER" id="PTHR47968">
    <property type="entry name" value="CENTROMERE PROTEIN E"/>
    <property type="match status" value="1"/>
</dbReference>
<feature type="domain" description="Kinesin motor" evidence="8">
    <location>
        <begin position="1"/>
        <end position="323"/>
    </location>
</feature>
<protein>
    <recommendedName>
        <fullName evidence="8">Kinesin motor domain-containing protein</fullName>
    </recommendedName>
</protein>
<dbReference type="SMART" id="SM00129">
    <property type="entry name" value="KISc"/>
    <property type="match status" value="1"/>
</dbReference>
<evidence type="ECO:0000259" key="8">
    <source>
        <dbReference type="PROSITE" id="PS50067"/>
    </source>
</evidence>
<dbReference type="GO" id="GO:0008017">
    <property type="term" value="F:microtubule binding"/>
    <property type="evidence" value="ECO:0007669"/>
    <property type="project" value="InterPro"/>
</dbReference>
<dbReference type="InterPro" id="IPR019821">
    <property type="entry name" value="Kinesin_motor_CS"/>
</dbReference>
<keyword evidence="10" id="KW-1185">Reference proteome</keyword>
<dbReference type="Proteomes" id="UP000054324">
    <property type="component" value="Unassembled WGS sequence"/>
</dbReference>
<sequence>MGSKALEGYNGTIFAYGQTGSGKTFTITGGGEKYTDRGIIPRTIEYIFRQSEKVSFSILFFRYLPFMVKQTIQIFLRFRPPSIRKSVIQYNVHQVTGGDRPCVTLNVNREVREYDICNRRELYNFQFDGIFDVLAGQDQVFDAVAKPNLEEDFEVSISYLEIYNENGYDLLDTRYAVAKKMEDLPRVTLFEDTEAGTVHLRNLSIHPAVGVDEALNLLFTGDTNRIIAEKYTRLQISLVFTGDSTESLVYDVLQTPTNEASSRSHCIFTLHITSRSRTSSTVRRAKLHLVDLAGSERVYKSGIDGTTLTEAKYINLSLHYLEQSSLVRMAGTCFLRSVAATRVPGLSAESGWLPAPCARASLCADYVLTMCGFPIRRSVCVYVEACRNKIDSAQSFNRASVLDKSDLWGSSNFLFTLAEFTSSFHQTGHCRAFRETTLSHSLQKQYDDNDIAGQSRRELHDLDDCELQCRTETIATCRFAQRVALIKNDMILNEEQDPHVVIGHLKAEIERLKAELAFTTGTEQELTEEEKERKLLTRLLETLRQLTTGFTFLGAHQAQSPRGSTACLIYDILQLIVLYKDVNGWSIASYRPVPRMNRSVFQLKCSRTFKKSASVSNSFNMTSVFNTDASLPYSPWLYVLWDTARAPTPRQEDDQGPQPKPLALKPNHKAAVFGRKCKCITISTEQVATCSNPQPGRPGDGELHGKRMREGVKSRSTSETKQTPAPPPENQETEELRRIIAQKDHEIRILSDQFPLQEKGSFVSRKHSRNSTYENRALPDSCIQMLSHVLIGLLKRGQTGEHYVAQLEETSHDPVSATDEDSQHDDKNDSTPKLEDERDKACGQTAAPNNVVQWLERGTKDRLLGSLANGREQAFETFKREHHSTKHVEAKKTELRSLYAEAKNYANEMCLARNEVVFIKETTHRVAEISSKVHDWFRPSWSSSGRRSPRVSINLMFCLNPAWTVFEKYTHLQISSVFTRDSTESVVYDILQPEALPQKVHSKQTTLSVNPLIQIGHRSTVTPFG</sequence>
<evidence type="ECO:0000256" key="7">
    <source>
        <dbReference type="SAM" id="MobiDB-lite"/>
    </source>
</evidence>
<reference evidence="9 10" key="1">
    <citation type="submission" date="2013-11" db="EMBL/GenBank/DDBJ databases">
        <title>Opisthorchis viverrini - life in the bile duct.</title>
        <authorList>
            <person name="Young N.D."/>
            <person name="Nagarajan N."/>
            <person name="Lin S.J."/>
            <person name="Korhonen P.K."/>
            <person name="Jex A.R."/>
            <person name="Hall R.S."/>
            <person name="Safavi-Hemami H."/>
            <person name="Kaewkong W."/>
            <person name="Bertrand D."/>
            <person name="Gao S."/>
            <person name="Seet Q."/>
            <person name="Wongkham S."/>
            <person name="Teh B.T."/>
            <person name="Wongkham C."/>
            <person name="Intapan P.M."/>
            <person name="Maleewong W."/>
            <person name="Yang X."/>
            <person name="Hu M."/>
            <person name="Wang Z."/>
            <person name="Hofmann A."/>
            <person name="Sternberg P.W."/>
            <person name="Tan P."/>
            <person name="Wang J."/>
            <person name="Gasser R.B."/>
        </authorList>
    </citation>
    <scope>NUCLEOTIDE SEQUENCE [LARGE SCALE GENOMIC DNA]</scope>
</reference>
<keyword evidence="3 5" id="KW-0067">ATP-binding</keyword>
<dbReference type="GO" id="GO:0005524">
    <property type="term" value="F:ATP binding"/>
    <property type="evidence" value="ECO:0007669"/>
    <property type="project" value="UniProtKB-UniRule"/>
</dbReference>
<dbReference type="InterPro" id="IPR056524">
    <property type="entry name" value="KIF6/9_C"/>
</dbReference>
<gene>
    <name evidence="9" type="ORF">T265_13309</name>
</gene>
<evidence type="ECO:0000313" key="9">
    <source>
        <dbReference type="EMBL" id="KER29696.1"/>
    </source>
</evidence>
<dbReference type="PROSITE" id="PS50067">
    <property type="entry name" value="KINESIN_MOTOR_2"/>
    <property type="match status" value="1"/>
</dbReference>
<evidence type="ECO:0000256" key="2">
    <source>
        <dbReference type="ARBA" id="ARBA00022741"/>
    </source>
</evidence>
<evidence type="ECO:0000256" key="5">
    <source>
        <dbReference type="PROSITE-ProRule" id="PRU00283"/>
    </source>
</evidence>
<organism evidence="9 10">
    <name type="scientific">Opisthorchis viverrini</name>
    <name type="common">Southeast Asian liver fluke</name>
    <dbReference type="NCBI Taxonomy" id="6198"/>
    <lineage>
        <taxon>Eukaryota</taxon>
        <taxon>Metazoa</taxon>
        <taxon>Spiralia</taxon>
        <taxon>Lophotrochozoa</taxon>
        <taxon>Platyhelminthes</taxon>
        <taxon>Trematoda</taxon>
        <taxon>Digenea</taxon>
        <taxon>Opisthorchiida</taxon>
        <taxon>Opisthorchiata</taxon>
        <taxon>Opisthorchiidae</taxon>
        <taxon>Opisthorchis</taxon>
    </lineage>
</organism>
<evidence type="ECO:0000256" key="4">
    <source>
        <dbReference type="ARBA" id="ARBA00023212"/>
    </source>
</evidence>
<feature type="binding site" evidence="5">
    <location>
        <begin position="17"/>
        <end position="24"/>
    </location>
    <ligand>
        <name>ATP</name>
        <dbReference type="ChEBI" id="CHEBI:30616"/>
    </ligand>
</feature>
<name>A0A074ZRJ6_OPIVI</name>
<keyword evidence="4" id="KW-0206">Cytoskeleton</keyword>
<dbReference type="InterPro" id="IPR027417">
    <property type="entry name" value="P-loop_NTPase"/>
</dbReference>
<dbReference type="AlphaFoldDB" id="A0A074ZRJ6"/>
<dbReference type="PANTHER" id="PTHR47968:SF67">
    <property type="entry name" value="KINESIN MOTOR DOMAIN-CONTAINING PROTEIN"/>
    <property type="match status" value="1"/>
</dbReference>
<dbReference type="KEGG" id="ovi:T265_13309"/>
<keyword evidence="4" id="KW-0963">Cytoplasm</keyword>
<keyword evidence="5" id="KW-0505">Motor protein</keyword>
<comment type="similarity">
    <text evidence="5">Belongs to the TRAFAC class myosin-kinesin ATPase superfamily. Kinesin family.</text>
</comment>
<feature type="coiled-coil region" evidence="6">
    <location>
        <begin position="509"/>
        <end position="546"/>
    </location>
</feature>
<dbReference type="Pfam" id="PF23735">
    <property type="entry name" value="KIF9"/>
    <property type="match status" value="1"/>
</dbReference>
<dbReference type="InterPro" id="IPR027640">
    <property type="entry name" value="Kinesin-like_fam"/>
</dbReference>